<dbReference type="PIRSF" id="PIRSF002741">
    <property type="entry name" value="MppA"/>
    <property type="match status" value="1"/>
</dbReference>
<sequence>MKRNLLLITILTAMLFIVAACGSDSSSGNNDSDASGENSGGTLNIAIDGAPPSLDQPAVSATATRDAARPIFESLVVTDSKFNPQPMLAESIDTEDNKTYTFHLREGIKFHNGEEMTAEDVVASMERWMEKSSVTGNIFEDATWTAEDDYTVVLELEEASALVLDTIASSKQAAGIMPKEIVESAPAEGVQEYIGTGPFKFAEWRQDQYIRYEKFEDYQPVSGEPDGLAGKKEALVDEIYLHIVTDPTTRLTGLQTGEYDIVHGLPYDMYNDFKEDPNIETIMAKEGNQVLIMNNVEGLSSDIKMRQAINVGLNHEDILMAAFPNEDLFTIDSSYMDREIETWASDAGSEYYNQNDPEKAKEMLDEMGYAGEEFTILTTRDYIEFYNAGIAIQEQLKQMGINAQLEVYDWPTMVDKIENNQDEWDAVVNSFSVVSTPPQLLALSDSYAGGVNDDKVGEMMKQIEVAPTTEEAKAIWDELQLYAWEELLPVIQNGVYHYLYGYGTNVEGLTTTSGPVYWNVSVTE</sequence>
<dbReference type="PANTHER" id="PTHR30290:SF38">
    <property type="entry name" value="D,D-DIPEPTIDE-BINDING PERIPLASMIC PROTEIN DDPA-RELATED"/>
    <property type="match status" value="1"/>
</dbReference>
<dbReference type="GO" id="GO:0042597">
    <property type="term" value="C:periplasmic space"/>
    <property type="evidence" value="ECO:0007669"/>
    <property type="project" value="UniProtKB-ARBA"/>
</dbReference>
<keyword evidence="3 5" id="KW-0732">Signal</keyword>
<dbReference type="Gene3D" id="3.10.105.10">
    <property type="entry name" value="Dipeptide-binding Protein, Domain 3"/>
    <property type="match status" value="1"/>
</dbReference>
<dbReference type="InterPro" id="IPR039424">
    <property type="entry name" value="SBP_5"/>
</dbReference>
<evidence type="ECO:0000256" key="2">
    <source>
        <dbReference type="ARBA" id="ARBA00005695"/>
    </source>
</evidence>
<name>A0AB39HN32_9BACI</name>
<feature type="region of interest" description="Disordered" evidence="4">
    <location>
        <begin position="25"/>
        <end position="62"/>
    </location>
</feature>
<reference evidence="7" key="1">
    <citation type="submission" date="2024-07" db="EMBL/GenBank/DDBJ databases">
        <title>Halotolerant mesophilic bacterium Ornithinibacillus sp. 4-3, sp. nov., isolated from soil.</title>
        <authorList>
            <person name="Sidarenka A.V."/>
            <person name="Guliayeva D.E."/>
            <person name="Leanovich S.I."/>
            <person name="Hileuskaya K.S."/>
            <person name="Akhremchuk A.E."/>
            <person name="Sikolenko M.A."/>
            <person name="Valentovich L.N."/>
        </authorList>
    </citation>
    <scope>NUCLEOTIDE SEQUENCE</scope>
    <source>
        <strain evidence="7">4-3</strain>
    </source>
</reference>
<feature type="chain" id="PRO_5044210683" evidence="5">
    <location>
        <begin position="20"/>
        <end position="524"/>
    </location>
</feature>
<dbReference type="GO" id="GO:0043190">
    <property type="term" value="C:ATP-binding cassette (ABC) transporter complex"/>
    <property type="evidence" value="ECO:0007669"/>
    <property type="project" value="InterPro"/>
</dbReference>
<dbReference type="PROSITE" id="PS01040">
    <property type="entry name" value="SBP_BACTERIAL_5"/>
    <property type="match status" value="1"/>
</dbReference>
<dbReference type="AlphaFoldDB" id="A0AB39HN32"/>
<dbReference type="GO" id="GO:0015833">
    <property type="term" value="P:peptide transport"/>
    <property type="evidence" value="ECO:0007669"/>
    <property type="project" value="TreeGrafter"/>
</dbReference>
<feature type="compositionally biased region" description="Low complexity" evidence="4">
    <location>
        <begin position="25"/>
        <end position="41"/>
    </location>
</feature>
<organism evidence="7">
    <name type="scientific">Ornithinibacillus sp. 4-3</name>
    <dbReference type="NCBI Taxonomy" id="3231488"/>
    <lineage>
        <taxon>Bacteria</taxon>
        <taxon>Bacillati</taxon>
        <taxon>Bacillota</taxon>
        <taxon>Bacilli</taxon>
        <taxon>Bacillales</taxon>
        <taxon>Bacillaceae</taxon>
        <taxon>Ornithinibacillus</taxon>
    </lineage>
</organism>
<comment type="similarity">
    <text evidence="2">Belongs to the bacterial solute-binding protein 5 family.</text>
</comment>
<dbReference type="GO" id="GO:1904680">
    <property type="term" value="F:peptide transmembrane transporter activity"/>
    <property type="evidence" value="ECO:0007669"/>
    <property type="project" value="TreeGrafter"/>
</dbReference>
<feature type="domain" description="Solute-binding protein family 5" evidence="6">
    <location>
        <begin position="84"/>
        <end position="439"/>
    </location>
</feature>
<dbReference type="PROSITE" id="PS51257">
    <property type="entry name" value="PROKAR_LIPOPROTEIN"/>
    <property type="match status" value="1"/>
</dbReference>
<dbReference type="Gene3D" id="3.90.76.10">
    <property type="entry name" value="Dipeptide-binding Protein, Domain 1"/>
    <property type="match status" value="1"/>
</dbReference>
<dbReference type="InterPro" id="IPR000914">
    <property type="entry name" value="SBP_5_dom"/>
</dbReference>
<evidence type="ECO:0000256" key="1">
    <source>
        <dbReference type="ARBA" id="ARBA00004193"/>
    </source>
</evidence>
<dbReference type="RefSeq" id="WP_368652784.1">
    <property type="nucleotide sequence ID" value="NZ_CP162599.1"/>
</dbReference>
<protein>
    <submittedName>
        <fullName evidence="7">ABC transporter substrate-binding protein</fullName>
    </submittedName>
</protein>
<gene>
    <name evidence="7" type="ORF">AB4Y30_13730</name>
</gene>
<accession>A0AB39HN32</accession>
<feature type="signal peptide" evidence="5">
    <location>
        <begin position="1"/>
        <end position="19"/>
    </location>
</feature>
<evidence type="ECO:0000256" key="5">
    <source>
        <dbReference type="SAM" id="SignalP"/>
    </source>
</evidence>
<evidence type="ECO:0000259" key="6">
    <source>
        <dbReference type="Pfam" id="PF00496"/>
    </source>
</evidence>
<dbReference type="CDD" id="cd08502">
    <property type="entry name" value="PBP2_NikA_DppA_OppA_like_16"/>
    <property type="match status" value="1"/>
</dbReference>
<evidence type="ECO:0000256" key="4">
    <source>
        <dbReference type="SAM" id="MobiDB-lite"/>
    </source>
</evidence>
<evidence type="ECO:0000256" key="3">
    <source>
        <dbReference type="ARBA" id="ARBA00022729"/>
    </source>
</evidence>
<dbReference type="SUPFAM" id="SSF53850">
    <property type="entry name" value="Periplasmic binding protein-like II"/>
    <property type="match status" value="1"/>
</dbReference>
<dbReference type="InterPro" id="IPR030678">
    <property type="entry name" value="Peptide/Ni-bd"/>
</dbReference>
<comment type="subcellular location">
    <subcellularLocation>
        <location evidence="1">Cell membrane</location>
        <topology evidence="1">Lipid-anchor</topology>
    </subcellularLocation>
</comment>
<evidence type="ECO:0000313" key="7">
    <source>
        <dbReference type="EMBL" id="XDK32062.1"/>
    </source>
</evidence>
<dbReference type="PANTHER" id="PTHR30290">
    <property type="entry name" value="PERIPLASMIC BINDING COMPONENT OF ABC TRANSPORTER"/>
    <property type="match status" value="1"/>
</dbReference>
<dbReference type="Pfam" id="PF00496">
    <property type="entry name" value="SBP_bac_5"/>
    <property type="match status" value="1"/>
</dbReference>
<dbReference type="InterPro" id="IPR023765">
    <property type="entry name" value="SBP_5_CS"/>
</dbReference>
<dbReference type="EMBL" id="CP162599">
    <property type="protein sequence ID" value="XDK32062.1"/>
    <property type="molecule type" value="Genomic_DNA"/>
</dbReference>
<proteinExistence type="inferred from homology"/>
<dbReference type="Gene3D" id="3.40.190.10">
    <property type="entry name" value="Periplasmic binding protein-like II"/>
    <property type="match status" value="1"/>
</dbReference>